<dbReference type="PANTHER" id="PTHR12499">
    <property type="entry name" value="OPTIC ATROPHY 3 PROTEIN OPA3"/>
    <property type="match status" value="1"/>
</dbReference>
<dbReference type="PhylomeDB" id="B0Y9Q3"/>
<comment type="similarity">
    <text evidence="1">Belongs to the OPA3 family.</text>
</comment>
<evidence type="ECO:0000313" key="6">
    <source>
        <dbReference type="Proteomes" id="UP000001699"/>
    </source>
</evidence>
<evidence type="ECO:0000256" key="1">
    <source>
        <dbReference type="ARBA" id="ARBA00007584"/>
    </source>
</evidence>
<dbReference type="HOGENOM" id="CLU_074707_1_0_1"/>
<dbReference type="Proteomes" id="UP000001699">
    <property type="component" value="Unassembled WGS sequence"/>
</dbReference>
<name>B0Y9Q3_ASPFC</name>
<reference evidence="5 6" key="1">
    <citation type="journal article" date="2008" name="PLoS Genet.">
        <title>Genomic islands in the pathogenic filamentous fungus Aspergillus fumigatus.</title>
        <authorList>
            <person name="Fedorova N.D."/>
            <person name="Khaldi N."/>
            <person name="Joardar V.S."/>
            <person name="Maiti R."/>
            <person name="Amedeo P."/>
            <person name="Anderson M.J."/>
            <person name="Crabtree J."/>
            <person name="Silva J.C."/>
            <person name="Badger J.H."/>
            <person name="Albarraq A."/>
            <person name="Angiuoli S."/>
            <person name="Bussey H."/>
            <person name="Bowyer P."/>
            <person name="Cotty P.J."/>
            <person name="Dyer P.S."/>
            <person name="Egan A."/>
            <person name="Galens K."/>
            <person name="Fraser-Liggett C.M."/>
            <person name="Haas B.J."/>
            <person name="Inman J.M."/>
            <person name="Kent R."/>
            <person name="Lemieux S."/>
            <person name="Malavazi I."/>
            <person name="Orvis J."/>
            <person name="Roemer T."/>
            <person name="Ronning C.M."/>
            <person name="Sundaram J.P."/>
            <person name="Sutton G."/>
            <person name="Turner G."/>
            <person name="Venter J.C."/>
            <person name="White O.R."/>
            <person name="Whitty B.R."/>
            <person name="Youngman P."/>
            <person name="Wolfe K.H."/>
            <person name="Goldman G.H."/>
            <person name="Wortman J.R."/>
            <person name="Jiang B."/>
            <person name="Denning D.W."/>
            <person name="Nierman W.C."/>
        </authorList>
    </citation>
    <scope>NUCLEOTIDE SEQUENCE [LARGE SCALE GENOMIC DNA]</scope>
    <source>
        <strain evidence="6">CBS 144.89 / FGSC A1163 / CEA10</strain>
    </source>
</reference>
<dbReference type="EMBL" id="DS499600">
    <property type="protein sequence ID" value="EDP48746.1"/>
    <property type="molecule type" value="Genomic_DNA"/>
</dbReference>
<evidence type="ECO:0000313" key="5">
    <source>
        <dbReference type="EMBL" id="EDP48746.1"/>
    </source>
</evidence>
<feature type="compositionally biased region" description="Polar residues" evidence="4">
    <location>
        <begin position="275"/>
        <end position="293"/>
    </location>
</feature>
<organism evidence="5 6">
    <name type="scientific">Aspergillus fumigatus (strain CBS 144.89 / FGSC A1163 / CEA10)</name>
    <name type="common">Neosartorya fumigata</name>
    <dbReference type="NCBI Taxonomy" id="451804"/>
    <lineage>
        <taxon>Eukaryota</taxon>
        <taxon>Fungi</taxon>
        <taxon>Dikarya</taxon>
        <taxon>Ascomycota</taxon>
        <taxon>Pezizomycotina</taxon>
        <taxon>Eurotiomycetes</taxon>
        <taxon>Eurotiomycetidae</taxon>
        <taxon>Eurotiales</taxon>
        <taxon>Aspergillaceae</taxon>
        <taxon>Aspergillus</taxon>
        <taxon>Aspergillus subgen. Fumigati</taxon>
    </lineage>
</organism>
<protein>
    <submittedName>
        <fullName evidence="5">OPA3 domain protein</fullName>
    </submittedName>
</protein>
<dbReference type="GO" id="GO:0005739">
    <property type="term" value="C:mitochondrion"/>
    <property type="evidence" value="ECO:0007669"/>
    <property type="project" value="TreeGrafter"/>
</dbReference>
<dbReference type="GO" id="GO:0019216">
    <property type="term" value="P:regulation of lipid metabolic process"/>
    <property type="evidence" value="ECO:0007669"/>
    <property type="project" value="TreeGrafter"/>
</dbReference>
<sequence length="293" mass="32855">MSLTLKLSSLVIRTLSKPIALWKTYTFKNQIKAQAREHERFRRVCVSIAQSLHRIDMRLRLGNLRDNAAAQKRAAAEAEVRKHKPTVPTVKTEAETKAEEEAIAKAKAAASEAAKPAPTPHIRPLSESKAIESGATFISETFLFLVAGGLIVFESWRSRRKETTRREDVEARLVELEQSEKAARKALVALEKEVIHLKAKAGESVKPPIRILPREVWEVEQEEEADELTELDWWSRITSIFTFRQTTEQKPGDEPKPVVKSTQSSSSNSAARIQFDQSPAKSVAQESPSVKNP</sequence>
<dbReference type="Pfam" id="PF07047">
    <property type="entry name" value="OPA3"/>
    <property type="match status" value="1"/>
</dbReference>
<feature type="region of interest" description="Disordered" evidence="4">
    <location>
        <begin position="245"/>
        <end position="293"/>
    </location>
</feature>
<dbReference type="AlphaFoldDB" id="B0Y9Q3"/>
<accession>B0Y9Q3</accession>
<evidence type="ECO:0000256" key="3">
    <source>
        <dbReference type="SAM" id="Coils"/>
    </source>
</evidence>
<keyword evidence="6" id="KW-1185">Reference proteome</keyword>
<evidence type="ECO:0000256" key="4">
    <source>
        <dbReference type="SAM" id="MobiDB-lite"/>
    </source>
</evidence>
<gene>
    <name evidence="5" type="ORF">AFUB_081880</name>
</gene>
<dbReference type="PANTHER" id="PTHR12499:SF0">
    <property type="entry name" value="OPTIC ATROPHY 3 PROTEIN"/>
    <property type="match status" value="1"/>
</dbReference>
<proteinExistence type="inferred from homology"/>
<evidence type="ECO:0000256" key="2">
    <source>
        <dbReference type="ARBA" id="ARBA00023054"/>
    </source>
</evidence>
<dbReference type="InterPro" id="IPR010754">
    <property type="entry name" value="OPA3-like"/>
</dbReference>
<keyword evidence="2 3" id="KW-0175">Coiled coil</keyword>
<feature type="coiled-coil region" evidence="3">
    <location>
        <begin position="159"/>
        <end position="200"/>
    </location>
</feature>
<dbReference type="OrthoDB" id="2129069at2759"/>